<dbReference type="SUPFAM" id="SSF54211">
    <property type="entry name" value="Ribosomal protein S5 domain 2-like"/>
    <property type="match status" value="1"/>
</dbReference>
<comment type="subunit">
    <text evidence="7">Consists of a catalytic RNA component (M1 or rnpB) and a protein subunit.</text>
</comment>
<evidence type="ECO:0000313" key="10">
    <source>
        <dbReference type="Proteomes" id="UP000238937"/>
    </source>
</evidence>
<keyword evidence="2 7" id="KW-0819">tRNA processing</keyword>
<evidence type="ECO:0000256" key="7">
    <source>
        <dbReference type="HAMAP-Rule" id="MF_00227"/>
    </source>
</evidence>
<keyword evidence="3 7" id="KW-0540">Nuclease</keyword>
<keyword evidence="6 7" id="KW-0694">RNA-binding</keyword>
<organism evidence="9 10">
    <name type="scientific">Chamaesiphon polymorphus CCALA 037</name>
    <dbReference type="NCBI Taxonomy" id="2107692"/>
    <lineage>
        <taxon>Bacteria</taxon>
        <taxon>Bacillati</taxon>
        <taxon>Cyanobacteriota</taxon>
        <taxon>Cyanophyceae</taxon>
        <taxon>Gomontiellales</taxon>
        <taxon>Chamaesiphonaceae</taxon>
        <taxon>Chamaesiphon</taxon>
    </lineage>
</organism>
<dbReference type="Proteomes" id="UP000238937">
    <property type="component" value="Unassembled WGS sequence"/>
</dbReference>
<dbReference type="GO" id="GO:0000049">
    <property type="term" value="F:tRNA binding"/>
    <property type="evidence" value="ECO:0007669"/>
    <property type="project" value="UniProtKB-UniRule"/>
</dbReference>
<comment type="function">
    <text evidence="1 7">RNaseP catalyzes the removal of the 5'-leader sequence from pre-tRNA to produce the mature 5'-terminus. It can also cleave other RNA substrates such as 4.5S RNA. The protein component plays an auxiliary but essential role in vivo by binding to the 5'-leader sequence and broadening the substrate specificity of the ribozyme.</text>
</comment>
<dbReference type="InterPro" id="IPR020568">
    <property type="entry name" value="Ribosomal_Su5_D2-typ_SF"/>
</dbReference>
<reference evidence="9 10" key="1">
    <citation type="submission" date="2018-03" db="EMBL/GenBank/DDBJ databases">
        <title>The ancient ancestry and fast evolution of plastids.</title>
        <authorList>
            <person name="Moore K.R."/>
            <person name="Magnabosco C."/>
            <person name="Momper L."/>
            <person name="Gold D.A."/>
            <person name="Bosak T."/>
            <person name="Fournier G.P."/>
        </authorList>
    </citation>
    <scope>NUCLEOTIDE SEQUENCE [LARGE SCALE GENOMIC DNA]</scope>
    <source>
        <strain evidence="9 10">CCALA 037</strain>
    </source>
</reference>
<dbReference type="PANTHER" id="PTHR33992">
    <property type="entry name" value="RIBONUCLEASE P PROTEIN COMPONENT"/>
    <property type="match status" value="1"/>
</dbReference>
<dbReference type="EMBL" id="PVWO01000056">
    <property type="protein sequence ID" value="PSB57913.1"/>
    <property type="molecule type" value="Genomic_DNA"/>
</dbReference>
<evidence type="ECO:0000256" key="4">
    <source>
        <dbReference type="ARBA" id="ARBA00022759"/>
    </source>
</evidence>
<evidence type="ECO:0000256" key="1">
    <source>
        <dbReference type="ARBA" id="ARBA00002663"/>
    </source>
</evidence>
<accession>A0A2T1GJD7</accession>
<proteinExistence type="inferred from homology"/>
<protein>
    <recommendedName>
        <fullName evidence="7 8">Ribonuclease P protein component</fullName>
        <shortName evidence="7">RNase P protein</shortName>
        <shortName evidence="7">RNaseP protein</shortName>
        <ecNumber evidence="7 8">3.1.26.5</ecNumber>
    </recommendedName>
    <alternativeName>
        <fullName evidence="7">Protein C5</fullName>
    </alternativeName>
</protein>
<dbReference type="GO" id="GO:0004526">
    <property type="term" value="F:ribonuclease P activity"/>
    <property type="evidence" value="ECO:0007669"/>
    <property type="project" value="UniProtKB-UniRule"/>
</dbReference>
<keyword evidence="10" id="KW-1185">Reference proteome</keyword>
<evidence type="ECO:0000313" key="9">
    <source>
        <dbReference type="EMBL" id="PSB57913.1"/>
    </source>
</evidence>
<comment type="catalytic activity">
    <reaction evidence="7">
        <text>Endonucleolytic cleavage of RNA, removing 5'-extranucleotides from tRNA precursor.</text>
        <dbReference type="EC" id="3.1.26.5"/>
    </reaction>
</comment>
<dbReference type="GO" id="GO:0001682">
    <property type="term" value="P:tRNA 5'-leader removal"/>
    <property type="evidence" value="ECO:0007669"/>
    <property type="project" value="UniProtKB-UniRule"/>
</dbReference>
<dbReference type="Pfam" id="PF00825">
    <property type="entry name" value="Ribonuclease_P"/>
    <property type="match status" value="1"/>
</dbReference>
<gene>
    <name evidence="7" type="primary">rnpA</name>
    <name evidence="9" type="ORF">C7B77_06740</name>
</gene>
<dbReference type="NCBIfam" id="TIGR00188">
    <property type="entry name" value="rnpA"/>
    <property type="match status" value="1"/>
</dbReference>
<evidence type="ECO:0000256" key="6">
    <source>
        <dbReference type="ARBA" id="ARBA00022884"/>
    </source>
</evidence>
<dbReference type="InterPro" id="IPR014721">
    <property type="entry name" value="Ribsml_uS5_D2-typ_fold_subgr"/>
</dbReference>
<dbReference type="InterPro" id="IPR000100">
    <property type="entry name" value="RNase_P"/>
</dbReference>
<dbReference type="PROSITE" id="PS00648">
    <property type="entry name" value="RIBONUCLEASE_P"/>
    <property type="match status" value="1"/>
</dbReference>
<dbReference type="AlphaFoldDB" id="A0A2T1GJD7"/>
<dbReference type="GO" id="GO:0042781">
    <property type="term" value="F:3'-tRNA processing endoribonuclease activity"/>
    <property type="evidence" value="ECO:0007669"/>
    <property type="project" value="TreeGrafter"/>
</dbReference>
<dbReference type="OrthoDB" id="540358at2"/>
<keyword evidence="4 7" id="KW-0255">Endonuclease</keyword>
<dbReference type="GO" id="GO:0030677">
    <property type="term" value="C:ribonuclease P complex"/>
    <property type="evidence" value="ECO:0007669"/>
    <property type="project" value="TreeGrafter"/>
</dbReference>
<evidence type="ECO:0000256" key="3">
    <source>
        <dbReference type="ARBA" id="ARBA00022722"/>
    </source>
</evidence>
<keyword evidence="5 7" id="KW-0378">Hydrolase</keyword>
<dbReference type="InterPro" id="IPR020539">
    <property type="entry name" value="RNase_P_CS"/>
</dbReference>
<dbReference type="PANTHER" id="PTHR33992:SF1">
    <property type="entry name" value="RIBONUCLEASE P PROTEIN COMPONENT"/>
    <property type="match status" value="1"/>
</dbReference>
<comment type="caution">
    <text evidence="9">The sequence shown here is derived from an EMBL/GenBank/DDBJ whole genome shotgun (WGS) entry which is preliminary data.</text>
</comment>
<evidence type="ECO:0000256" key="8">
    <source>
        <dbReference type="NCBIfam" id="TIGR00188"/>
    </source>
</evidence>
<evidence type="ECO:0000256" key="5">
    <source>
        <dbReference type="ARBA" id="ARBA00022801"/>
    </source>
</evidence>
<dbReference type="RefSeq" id="WP_106301881.1">
    <property type="nucleotide sequence ID" value="NZ_PVWO01000056.1"/>
</dbReference>
<dbReference type="HAMAP" id="MF_00227">
    <property type="entry name" value="RNase_P"/>
    <property type="match status" value="1"/>
</dbReference>
<dbReference type="EC" id="3.1.26.5" evidence="7 8"/>
<sequence>MSLPKPHRLRRRQDFQKVYQQGKRHQQAHLTLRSLRHMPDAPAENLPATRFGISVSQKVSKKAVVRNLLKRQVKAAVRQLLPQIHSGWSIVIGVRPSAQGCEYVEILRELEQLLTAAEVLDGY</sequence>
<comment type="similarity">
    <text evidence="7">Belongs to the RnpA family.</text>
</comment>
<dbReference type="Gene3D" id="3.30.230.10">
    <property type="match status" value="1"/>
</dbReference>
<evidence type="ECO:0000256" key="2">
    <source>
        <dbReference type="ARBA" id="ARBA00022694"/>
    </source>
</evidence>
<name>A0A2T1GJD7_9CYAN</name>